<evidence type="ECO:0000313" key="2">
    <source>
        <dbReference type="Proteomes" id="UP000001933"/>
    </source>
</evidence>
<gene>
    <name evidence="1" type="ORF">SYN_00488</name>
</gene>
<keyword evidence="2" id="KW-1185">Reference proteome</keyword>
<dbReference type="Proteomes" id="UP000001933">
    <property type="component" value="Chromosome"/>
</dbReference>
<dbReference type="AlphaFoldDB" id="Q2LUZ6"/>
<dbReference type="KEGG" id="sat:SYN_00488"/>
<organism evidence="1 2">
    <name type="scientific">Syntrophus aciditrophicus (strain SB)</name>
    <dbReference type="NCBI Taxonomy" id="56780"/>
    <lineage>
        <taxon>Bacteria</taxon>
        <taxon>Pseudomonadati</taxon>
        <taxon>Thermodesulfobacteriota</taxon>
        <taxon>Syntrophia</taxon>
        <taxon>Syntrophales</taxon>
        <taxon>Syntrophaceae</taxon>
        <taxon>Syntrophus</taxon>
    </lineage>
</organism>
<evidence type="ECO:0000313" key="1">
    <source>
        <dbReference type="EMBL" id="ABC77908.1"/>
    </source>
</evidence>
<name>Q2LUZ6_SYNAS</name>
<dbReference type="HOGENOM" id="CLU_1336953_0_0_7"/>
<reference evidence="1 2" key="1">
    <citation type="journal article" date="2007" name="Proc. Natl. Acad. Sci. U.S.A.">
        <title>The genome of Syntrophus aciditrophicus: life at the thermodynamic limit of microbial growth.</title>
        <authorList>
            <person name="McInerney M.J."/>
            <person name="Rohlin L."/>
            <person name="Mouttaki H."/>
            <person name="Kim U."/>
            <person name="Krupp R.S."/>
            <person name="Rios-Hernandez L."/>
            <person name="Sieber J."/>
            <person name="Struchtemeyer C.G."/>
            <person name="Bhattacharyya A."/>
            <person name="Campbell J.W."/>
            <person name="Gunsalus R.P."/>
        </authorList>
    </citation>
    <scope>NUCLEOTIDE SEQUENCE [LARGE SCALE GENOMIC DNA]</scope>
    <source>
        <strain evidence="1 2">SB</strain>
    </source>
</reference>
<accession>Q2LUZ6</accession>
<dbReference type="EMBL" id="CP000252">
    <property type="protein sequence ID" value="ABC77908.1"/>
    <property type="molecule type" value="Genomic_DNA"/>
</dbReference>
<dbReference type="InParanoid" id="Q2LUZ6"/>
<dbReference type="STRING" id="56780.SYN_00488"/>
<sequence length="205" mass="23260">MLRCNVLLTIKQKRKEDHMAHEEEILTIMESLKIADKHTVGDIMASKGIWNAGTSAVNNTYKALNALVDLGKLEKGNGYFRVKGCRSEYKGHAQELTKALAEILKLNHKNHILREVEIKEVGLRSDAIVLMLKGDELLCFVLEVANNETEEYLKQKVNAWVLWEDAEKKLSELFGTKVEQFDIVVKGMDGAGDFDFEEYVGFLDE</sequence>
<protein>
    <submittedName>
        <fullName evidence="1">Hypothetical cytosolic protein</fullName>
    </submittedName>
</protein>
<proteinExistence type="predicted"/>